<keyword evidence="9" id="KW-1185">Reference proteome</keyword>
<evidence type="ECO:0000256" key="2">
    <source>
        <dbReference type="ARBA" id="ARBA00022475"/>
    </source>
</evidence>
<dbReference type="RefSeq" id="WP_229384475.1">
    <property type="nucleotide sequence ID" value="NZ_JAGTTN010000003.1"/>
</dbReference>
<dbReference type="GO" id="GO:0022857">
    <property type="term" value="F:transmembrane transporter activity"/>
    <property type="evidence" value="ECO:0007669"/>
    <property type="project" value="InterPro"/>
</dbReference>
<feature type="transmembrane region" description="Helical" evidence="6">
    <location>
        <begin position="173"/>
        <end position="192"/>
    </location>
</feature>
<feature type="transmembrane region" description="Helical" evidence="6">
    <location>
        <begin position="256"/>
        <end position="279"/>
    </location>
</feature>
<name>A0A9X1S3G8_9MICO</name>
<comment type="subcellular location">
    <subcellularLocation>
        <location evidence="1">Cell membrane</location>
        <topology evidence="1">Multi-pass membrane protein</topology>
    </subcellularLocation>
</comment>
<dbReference type="Pfam" id="PF07690">
    <property type="entry name" value="MFS_1"/>
    <property type="match status" value="1"/>
</dbReference>
<dbReference type="EMBL" id="JAGTTN010000003">
    <property type="protein sequence ID" value="MCC2032502.1"/>
    <property type="molecule type" value="Genomic_DNA"/>
</dbReference>
<dbReference type="Gene3D" id="1.20.1250.20">
    <property type="entry name" value="MFS general substrate transporter like domains"/>
    <property type="match status" value="1"/>
</dbReference>
<dbReference type="InterPro" id="IPR036259">
    <property type="entry name" value="MFS_trans_sf"/>
</dbReference>
<dbReference type="InterPro" id="IPR020846">
    <property type="entry name" value="MFS_dom"/>
</dbReference>
<evidence type="ECO:0000256" key="5">
    <source>
        <dbReference type="ARBA" id="ARBA00023136"/>
    </source>
</evidence>
<evidence type="ECO:0000313" key="9">
    <source>
        <dbReference type="Proteomes" id="UP001139354"/>
    </source>
</evidence>
<evidence type="ECO:0000256" key="1">
    <source>
        <dbReference type="ARBA" id="ARBA00004651"/>
    </source>
</evidence>
<keyword evidence="4 6" id="KW-1133">Transmembrane helix</keyword>
<feature type="transmembrane region" description="Helical" evidence="6">
    <location>
        <begin position="375"/>
        <end position="397"/>
    </location>
</feature>
<dbReference type="InterPro" id="IPR050189">
    <property type="entry name" value="MFS_Efflux_Transporters"/>
</dbReference>
<dbReference type="PANTHER" id="PTHR43124">
    <property type="entry name" value="PURINE EFFLUX PUMP PBUE"/>
    <property type="match status" value="1"/>
</dbReference>
<feature type="domain" description="Major facilitator superfamily (MFS) profile" evidence="7">
    <location>
        <begin position="21"/>
        <end position="399"/>
    </location>
</feature>
<gene>
    <name evidence="8" type="ORF">KEC57_09970</name>
</gene>
<protein>
    <submittedName>
        <fullName evidence="8">MFS transporter</fullName>
    </submittedName>
</protein>
<accession>A0A9X1S3G8</accession>
<reference evidence="8" key="1">
    <citation type="submission" date="2021-04" db="EMBL/GenBank/DDBJ databases">
        <title>Microbacterium tenobrionis sp. nov. and Microbacterium allomyrinae sp. nov., isolated from larvae of Tenobrio molitor and Allomyrina dichotoma, respectively.</title>
        <authorList>
            <person name="Lee S.D."/>
        </authorList>
    </citation>
    <scope>NUCLEOTIDE SEQUENCE</scope>
    <source>
        <strain evidence="8">BWT-G7</strain>
    </source>
</reference>
<dbReference type="CDD" id="cd17324">
    <property type="entry name" value="MFS_NepI_like"/>
    <property type="match status" value="1"/>
</dbReference>
<dbReference type="AlphaFoldDB" id="A0A9X1S3G8"/>
<proteinExistence type="predicted"/>
<feature type="transmembrane region" description="Helical" evidence="6">
    <location>
        <begin position="87"/>
        <end position="110"/>
    </location>
</feature>
<dbReference type="PROSITE" id="PS50850">
    <property type="entry name" value="MFS"/>
    <property type="match status" value="1"/>
</dbReference>
<evidence type="ECO:0000256" key="3">
    <source>
        <dbReference type="ARBA" id="ARBA00022692"/>
    </source>
</evidence>
<feature type="transmembrane region" description="Helical" evidence="6">
    <location>
        <begin position="55"/>
        <end position="75"/>
    </location>
</feature>
<dbReference type="GO" id="GO:0005886">
    <property type="term" value="C:plasma membrane"/>
    <property type="evidence" value="ECO:0007669"/>
    <property type="project" value="UniProtKB-SubCell"/>
</dbReference>
<evidence type="ECO:0000256" key="4">
    <source>
        <dbReference type="ARBA" id="ARBA00022989"/>
    </source>
</evidence>
<keyword evidence="2" id="KW-1003">Cell membrane</keyword>
<evidence type="ECO:0000313" key="8">
    <source>
        <dbReference type="EMBL" id="MCC2032502.1"/>
    </source>
</evidence>
<organism evidence="8 9">
    <name type="scientific">Microbacterium allomyrinae</name>
    <dbReference type="NCBI Taxonomy" id="2830666"/>
    <lineage>
        <taxon>Bacteria</taxon>
        <taxon>Bacillati</taxon>
        <taxon>Actinomycetota</taxon>
        <taxon>Actinomycetes</taxon>
        <taxon>Micrococcales</taxon>
        <taxon>Microbacteriaceae</taxon>
        <taxon>Microbacterium</taxon>
    </lineage>
</organism>
<feature type="transmembrane region" description="Helical" evidence="6">
    <location>
        <begin position="21"/>
        <end position="43"/>
    </location>
</feature>
<keyword evidence="3 6" id="KW-0812">Transmembrane</keyword>
<dbReference type="SUPFAM" id="SSF103473">
    <property type="entry name" value="MFS general substrate transporter"/>
    <property type="match status" value="1"/>
</dbReference>
<feature type="transmembrane region" description="Helical" evidence="6">
    <location>
        <begin position="344"/>
        <end position="363"/>
    </location>
</feature>
<evidence type="ECO:0000256" key="6">
    <source>
        <dbReference type="SAM" id="Phobius"/>
    </source>
</evidence>
<dbReference type="PANTHER" id="PTHR43124:SF3">
    <property type="entry name" value="CHLORAMPHENICOL EFFLUX PUMP RV0191"/>
    <property type="match status" value="1"/>
</dbReference>
<feature type="transmembrane region" description="Helical" evidence="6">
    <location>
        <begin position="145"/>
        <end position="167"/>
    </location>
</feature>
<feature type="transmembrane region" description="Helical" evidence="6">
    <location>
        <begin position="116"/>
        <end position="138"/>
    </location>
</feature>
<feature type="transmembrane region" description="Helical" evidence="6">
    <location>
        <begin position="218"/>
        <end position="236"/>
    </location>
</feature>
<feature type="transmembrane region" description="Helical" evidence="6">
    <location>
        <begin position="315"/>
        <end position="337"/>
    </location>
</feature>
<keyword evidence="5 6" id="KW-0472">Membrane</keyword>
<comment type="caution">
    <text evidence="8">The sequence shown here is derived from an EMBL/GenBank/DDBJ whole genome shotgun (WGS) entry which is preliminary data.</text>
</comment>
<dbReference type="InterPro" id="IPR011701">
    <property type="entry name" value="MFS"/>
</dbReference>
<sequence>MTSTTAAVQASAASLRFPVRALLILSLGVLVTVTAESLPAGLMPEMAADLGVSPMQIGLLISVWALTVILTSIPLARASRRFDRRLVVGVSLGVFAIANIATAFAPGYGFAVGTRVVAAVAHGVFWAVVIVYATSLLAPSHLGRGLALVTAGGTAATVAGLPAATLLAQAVGWRAAFVVLGAVALIIGVVVVRGMPSYLPERVPASERTGGFWRDPSLPALLAFGASAVLIAVAQFASFTYIRPYLALSAGIGTEWAATILFVYGIAGMAGVTAAGFLADRFPRSSLVAILLAFAAAFALLTFAAGAIAAVIGALLVWGFAIGALFPLLQTTLMRIATERTRTLASAGIVVLFNVGIAVGPWLGGVVGGETAPTMTTAVSASAMLVAALFGVAGVVLSGRRLAAEG</sequence>
<dbReference type="Proteomes" id="UP001139354">
    <property type="component" value="Unassembled WGS sequence"/>
</dbReference>
<feature type="transmembrane region" description="Helical" evidence="6">
    <location>
        <begin position="286"/>
        <end position="309"/>
    </location>
</feature>
<evidence type="ECO:0000259" key="7">
    <source>
        <dbReference type="PROSITE" id="PS50850"/>
    </source>
</evidence>